<dbReference type="AlphaFoldDB" id="A0A7W3QKH0"/>
<reference evidence="2 3" key="1">
    <citation type="submission" date="2020-08" db="EMBL/GenBank/DDBJ databases">
        <title>Genomic Encyclopedia of Type Strains, Phase IV (KMG-IV): sequencing the most valuable type-strain genomes for metagenomic binning, comparative biology and taxonomic classification.</title>
        <authorList>
            <person name="Goeker M."/>
        </authorList>
    </citation>
    <scope>NUCLEOTIDE SEQUENCE [LARGE SCALE GENOMIC DNA]</scope>
    <source>
        <strain evidence="2 3">DSM 44197</strain>
    </source>
</reference>
<evidence type="ECO:0000256" key="1">
    <source>
        <dbReference type="SAM" id="MobiDB-lite"/>
    </source>
</evidence>
<name>A0A7W3QKH0_ACTNM</name>
<proteinExistence type="predicted"/>
<dbReference type="EMBL" id="JACJIA010000002">
    <property type="protein sequence ID" value="MBA8949948.1"/>
    <property type="molecule type" value="Genomic_DNA"/>
</dbReference>
<keyword evidence="3" id="KW-1185">Reference proteome</keyword>
<dbReference type="Proteomes" id="UP000572680">
    <property type="component" value="Unassembled WGS sequence"/>
</dbReference>
<gene>
    <name evidence="2" type="ORF">HNR61_001561</name>
</gene>
<feature type="region of interest" description="Disordered" evidence="1">
    <location>
        <begin position="58"/>
        <end position="84"/>
    </location>
</feature>
<evidence type="ECO:0000313" key="2">
    <source>
        <dbReference type="EMBL" id="MBA8949948.1"/>
    </source>
</evidence>
<organism evidence="2 3">
    <name type="scientific">Actinomadura namibiensis</name>
    <dbReference type="NCBI Taxonomy" id="182080"/>
    <lineage>
        <taxon>Bacteria</taxon>
        <taxon>Bacillati</taxon>
        <taxon>Actinomycetota</taxon>
        <taxon>Actinomycetes</taxon>
        <taxon>Streptosporangiales</taxon>
        <taxon>Thermomonosporaceae</taxon>
        <taxon>Actinomadura</taxon>
    </lineage>
</organism>
<accession>A0A7W3QKH0</accession>
<evidence type="ECO:0000313" key="3">
    <source>
        <dbReference type="Proteomes" id="UP000572680"/>
    </source>
</evidence>
<sequence length="84" mass="9546">MIIFMNSPSRRLSVGPTEWLLAFLRAREKSYRAQSGLAVGPSEWLVVFLNASNNEPPVPQRSTVLSRRYRDDERPVSRLSARSA</sequence>
<comment type="caution">
    <text evidence="2">The sequence shown here is derived from an EMBL/GenBank/DDBJ whole genome shotgun (WGS) entry which is preliminary data.</text>
</comment>
<protein>
    <submittedName>
        <fullName evidence="2">Uncharacterized protein</fullName>
    </submittedName>
</protein>